<reference evidence="2" key="2">
    <citation type="journal article" date="2020" name="Appl. Environ. Microbiol.">
        <title>Multiple intercontinental introductions associated with the emergence of a plant pathogen in Europe.</title>
        <authorList>
            <person name="Landa B.B."/>
            <person name="Castillo A.I."/>
            <person name="Giampetruzzi A."/>
            <person name="Kahn A."/>
            <person name="Roman-Ecija M."/>
            <person name="Velasco-Amo M.P."/>
            <person name="Navas-Cortes J.A."/>
            <person name="Marco-Noales E."/>
            <person name="Barbe S."/>
            <person name="Moralejo E."/>
            <person name="Coletta-Filho H.D."/>
            <person name="Saldarelli P."/>
            <person name="Saponari M."/>
            <person name="Almeida R.P.P."/>
        </authorList>
    </citation>
    <scope>NUCLEOTIDE SEQUENCE</scope>
    <source>
        <strain evidence="2">XYL1981</strain>
    </source>
</reference>
<sequence length="78" mass="7776">QEQTSTQRHPSPSLGAKLGVTGGGTSVSAALARGRGSSRQPSVTQVDTVSTVANHAHISVGGDANMKGAHLNADSIKA</sequence>
<dbReference type="GO" id="GO:0003824">
    <property type="term" value="F:catalytic activity"/>
    <property type="evidence" value="ECO:0007669"/>
    <property type="project" value="UniProtKB-ARBA"/>
</dbReference>
<feature type="non-terminal residue" evidence="2">
    <location>
        <position position="1"/>
    </location>
</feature>
<evidence type="ECO:0000256" key="1">
    <source>
        <dbReference type="SAM" id="MobiDB-lite"/>
    </source>
</evidence>
<accession>A0A9Q4MEN4</accession>
<feature type="non-terminal residue" evidence="2">
    <location>
        <position position="78"/>
    </location>
</feature>
<organism evidence="2 3">
    <name type="scientific">Xylella fastidiosa subsp. multiplex</name>
    <dbReference type="NCBI Taxonomy" id="644357"/>
    <lineage>
        <taxon>Bacteria</taxon>
        <taxon>Pseudomonadati</taxon>
        <taxon>Pseudomonadota</taxon>
        <taxon>Gammaproteobacteria</taxon>
        <taxon>Lysobacterales</taxon>
        <taxon>Lysobacteraceae</taxon>
        <taxon>Xylella</taxon>
    </lineage>
</organism>
<proteinExistence type="predicted"/>
<gene>
    <name evidence="2" type="ORF">FG476_00255</name>
</gene>
<feature type="region of interest" description="Disordered" evidence="1">
    <location>
        <begin position="1"/>
        <end position="45"/>
    </location>
</feature>
<evidence type="ECO:0000313" key="3">
    <source>
        <dbReference type="Proteomes" id="UP000474061"/>
    </source>
</evidence>
<dbReference type="EMBL" id="VDCJ01000065">
    <property type="protein sequence ID" value="MRU22594.1"/>
    <property type="molecule type" value="Genomic_DNA"/>
</dbReference>
<reference evidence="2" key="1">
    <citation type="submission" date="2019-05" db="EMBL/GenBank/DDBJ databases">
        <authorList>
            <person name="Castillo A."/>
            <person name="Giampetruzzi A."/>
            <person name="Landa B."/>
            <person name="Saponari M."/>
            <person name="Almeida R.P.P."/>
            <person name="Moralejo E."/>
            <person name="Marco-Noales E."/>
            <person name="Velasco-Amo M.P."/>
            <person name="Roman-Ecija M."/>
            <person name="Navarro I."/>
            <person name="Monterde A."/>
            <person name="Barbe S."/>
        </authorList>
    </citation>
    <scope>NUCLEOTIDE SEQUENCE</scope>
    <source>
        <strain evidence="2">XYL1981</strain>
    </source>
</reference>
<dbReference type="InterPro" id="IPR025157">
    <property type="entry name" value="Hemagglutinin_rpt"/>
</dbReference>
<evidence type="ECO:0000313" key="2">
    <source>
        <dbReference type="EMBL" id="MRU22594.1"/>
    </source>
</evidence>
<name>A0A9Q4MEN4_XYLFS</name>
<comment type="caution">
    <text evidence="2">The sequence shown here is derived from an EMBL/GenBank/DDBJ whole genome shotgun (WGS) entry which is preliminary data.</text>
</comment>
<dbReference type="Proteomes" id="UP000474061">
    <property type="component" value="Unassembled WGS sequence"/>
</dbReference>
<feature type="compositionally biased region" description="Polar residues" evidence="1">
    <location>
        <begin position="1"/>
        <end position="10"/>
    </location>
</feature>
<dbReference type="Pfam" id="PF13332">
    <property type="entry name" value="Fil_haemagg_2"/>
    <property type="match status" value="1"/>
</dbReference>
<dbReference type="AlphaFoldDB" id="A0A9Q4MEN4"/>
<protein>
    <submittedName>
        <fullName evidence="2">Uncharacterized protein</fullName>
    </submittedName>
</protein>